<name>M3B139_PSEFD</name>
<dbReference type="AlphaFoldDB" id="M3B139"/>
<dbReference type="GeneID" id="19333219"/>
<keyword evidence="2" id="KW-1133">Transmembrane helix</keyword>
<evidence type="ECO:0000313" key="3">
    <source>
        <dbReference type="EMBL" id="EME83142.1"/>
    </source>
</evidence>
<keyword evidence="4" id="KW-1185">Reference proteome</keyword>
<feature type="compositionally biased region" description="Basic and acidic residues" evidence="1">
    <location>
        <begin position="274"/>
        <end position="286"/>
    </location>
</feature>
<dbReference type="KEGG" id="pfj:MYCFIDRAFT_174615"/>
<keyword evidence="2" id="KW-0472">Membrane</keyword>
<feature type="compositionally biased region" description="Low complexity" evidence="1">
    <location>
        <begin position="290"/>
        <end position="304"/>
    </location>
</feature>
<dbReference type="HOGENOM" id="CLU_386896_0_0_1"/>
<evidence type="ECO:0000256" key="1">
    <source>
        <dbReference type="SAM" id="MobiDB-lite"/>
    </source>
</evidence>
<feature type="region of interest" description="Disordered" evidence="1">
    <location>
        <begin position="270"/>
        <end position="323"/>
    </location>
</feature>
<feature type="region of interest" description="Disordered" evidence="1">
    <location>
        <begin position="546"/>
        <end position="573"/>
    </location>
</feature>
<dbReference type="Proteomes" id="UP000016932">
    <property type="component" value="Unassembled WGS sequence"/>
</dbReference>
<feature type="transmembrane region" description="Helical" evidence="2">
    <location>
        <begin position="584"/>
        <end position="610"/>
    </location>
</feature>
<gene>
    <name evidence="3" type="ORF">MYCFIDRAFT_174615</name>
</gene>
<keyword evidence="2" id="KW-0812">Transmembrane</keyword>
<dbReference type="STRING" id="383855.M3B139"/>
<proteinExistence type="predicted"/>
<sequence length="714" mass="81439">MPLEDKDGATSAQRIFPTRTQSQQCSYVRKITEHVAELYSFDMSYLANNWREKSSKNLNAPFFYNMEGSTYKDNEKPTSQKDDQTPKRTIRTMPEFAKALREDMALQRDSVNVPESWSMRPENLTVDLVGYAVEPLSSHDSATNSTPNQSESWRTIDLPTVSPNETEVDWKRINTRTGLSPTIHDPGRLGASFAGVRYRSTGVDQTTRWWRMSFLWSLNNNPEAFAKVNQVLAASLVNGRELLGIHLLLCFLHLHHPRIGDHAIGREQMSSKNLAREHQKLQRQEFLHMSSRSSQSPRAASPARGPDRFGAHIPKATPSPHVQTKRFETTYGLGSSSSAFIDAEDVVQHTRRLLSLQLLPGDTVYYERKGDEQQILILVLRPRRKNPVYPQHYQRKRQIGDGYFVKQHLLVSEDGIVLHLPIQIVGCCEEHDHRPSVEPGQQFDELAVRESGYPSKLTAREKFGGVLADFLRRAKPSALRFQKFVDRIDEGDEEALKEAEERYNARLEKLEKQKIWRQYQVYARKHSAGDQFPDLEDLFPTPKVPRQPAIDLNKPLPALPIDQESRHDSRTTSHPNNLVSTMLFFLYSFLACPVYGLLTGTIGFLTAYAFMPQQQRQHRNEGTKHPLHRFTIILLIQSLQTHDLGMEAFFPGRSNQGLLLLAFSCSCVCREAFLTSDPFMGGREGFGITGAAAKTTNHQYHFLVIYLLEPYTAF</sequence>
<accession>M3B139</accession>
<feature type="compositionally biased region" description="Basic and acidic residues" evidence="1">
    <location>
        <begin position="70"/>
        <end position="86"/>
    </location>
</feature>
<dbReference type="RefSeq" id="XP_007926453.1">
    <property type="nucleotide sequence ID" value="XM_007928262.1"/>
</dbReference>
<reference evidence="3 4" key="1">
    <citation type="journal article" date="2012" name="PLoS Pathog.">
        <title>Diverse lifestyles and strategies of plant pathogenesis encoded in the genomes of eighteen Dothideomycetes fungi.</title>
        <authorList>
            <person name="Ohm R.A."/>
            <person name="Feau N."/>
            <person name="Henrissat B."/>
            <person name="Schoch C.L."/>
            <person name="Horwitz B.A."/>
            <person name="Barry K.W."/>
            <person name="Condon B.J."/>
            <person name="Copeland A.C."/>
            <person name="Dhillon B."/>
            <person name="Glaser F."/>
            <person name="Hesse C.N."/>
            <person name="Kosti I."/>
            <person name="LaButti K."/>
            <person name="Lindquist E.A."/>
            <person name="Lucas S."/>
            <person name="Salamov A.A."/>
            <person name="Bradshaw R.E."/>
            <person name="Ciuffetti L."/>
            <person name="Hamelin R.C."/>
            <person name="Kema G.H.J."/>
            <person name="Lawrence C."/>
            <person name="Scott J.A."/>
            <person name="Spatafora J.W."/>
            <person name="Turgeon B.G."/>
            <person name="de Wit P.J.G.M."/>
            <person name="Zhong S."/>
            <person name="Goodwin S.B."/>
            <person name="Grigoriev I.V."/>
        </authorList>
    </citation>
    <scope>NUCLEOTIDE SEQUENCE [LARGE SCALE GENOMIC DNA]</scope>
    <source>
        <strain evidence="3 4">CIRAD86</strain>
    </source>
</reference>
<organism evidence="3 4">
    <name type="scientific">Pseudocercospora fijiensis (strain CIRAD86)</name>
    <name type="common">Black leaf streak disease fungus</name>
    <name type="synonym">Mycosphaerella fijiensis</name>
    <dbReference type="NCBI Taxonomy" id="383855"/>
    <lineage>
        <taxon>Eukaryota</taxon>
        <taxon>Fungi</taxon>
        <taxon>Dikarya</taxon>
        <taxon>Ascomycota</taxon>
        <taxon>Pezizomycotina</taxon>
        <taxon>Dothideomycetes</taxon>
        <taxon>Dothideomycetidae</taxon>
        <taxon>Mycosphaerellales</taxon>
        <taxon>Mycosphaerellaceae</taxon>
        <taxon>Pseudocercospora</taxon>
    </lineage>
</organism>
<dbReference type="VEuPathDB" id="FungiDB:MYCFIDRAFT_174615"/>
<evidence type="ECO:0000256" key="2">
    <source>
        <dbReference type="SAM" id="Phobius"/>
    </source>
</evidence>
<evidence type="ECO:0000313" key="4">
    <source>
        <dbReference type="Proteomes" id="UP000016932"/>
    </source>
</evidence>
<dbReference type="OrthoDB" id="1666796at2759"/>
<dbReference type="EMBL" id="KB446558">
    <property type="protein sequence ID" value="EME83142.1"/>
    <property type="molecule type" value="Genomic_DNA"/>
</dbReference>
<feature type="region of interest" description="Disordered" evidence="1">
    <location>
        <begin position="68"/>
        <end position="89"/>
    </location>
</feature>
<protein>
    <submittedName>
        <fullName evidence="3">Uncharacterized protein</fullName>
    </submittedName>
</protein>